<protein>
    <submittedName>
        <fullName evidence="1">Uncharacterized protein</fullName>
    </submittedName>
</protein>
<comment type="caution">
    <text evidence="1">The sequence shown here is derived from an EMBL/GenBank/DDBJ whole genome shotgun (WGS) entry which is preliminary data.</text>
</comment>
<organism evidence="1 2">
    <name type="scientific">Morganella psychrotolerans</name>
    <dbReference type="NCBI Taxonomy" id="368603"/>
    <lineage>
        <taxon>Bacteria</taxon>
        <taxon>Pseudomonadati</taxon>
        <taxon>Pseudomonadota</taxon>
        <taxon>Gammaproteobacteria</taxon>
        <taxon>Enterobacterales</taxon>
        <taxon>Morganellaceae</taxon>
        <taxon>Morganella</taxon>
    </lineage>
</organism>
<evidence type="ECO:0000313" key="1">
    <source>
        <dbReference type="EMBL" id="OBU11477.1"/>
    </source>
</evidence>
<dbReference type="AlphaFoldDB" id="A0A1B8HQ97"/>
<proteinExistence type="predicted"/>
<gene>
    <name evidence="1" type="ORF">AYY17_01750</name>
</gene>
<accession>A0A1B8HQ97</accession>
<name>A0A1B8HQ97_9GAMM</name>
<dbReference type="Proteomes" id="UP000092247">
    <property type="component" value="Unassembled WGS sequence"/>
</dbReference>
<dbReference type="EMBL" id="LZEX01000001">
    <property type="protein sequence ID" value="OBU11477.1"/>
    <property type="molecule type" value="Genomic_DNA"/>
</dbReference>
<reference evidence="1 2" key="1">
    <citation type="submission" date="2016-06" db="EMBL/GenBank/DDBJ databases">
        <authorList>
            <person name="Kjaerup R.B."/>
            <person name="Dalgaard T.S."/>
            <person name="Juul-Madsen H.R."/>
        </authorList>
    </citation>
    <scope>NUCLEOTIDE SEQUENCE [LARGE SCALE GENOMIC DNA]</scope>
    <source>
        <strain evidence="1 2">GCSL-Mp3</strain>
    </source>
</reference>
<sequence length="72" mass="8576">MDQKNNITLIHSNRRFVGYSLNDVGYTSDIQPVFLIFFRNDEIPVPVFKAAFIMILLCDRYCTIRYYKIHVQ</sequence>
<evidence type="ECO:0000313" key="2">
    <source>
        <dbReference type="Proteomes" id="UP000092247"/>
    </source>
</evidence>